<feature type="compositionally biased region" description="Low complexity" evidence="1">
    <location>
        <begin position="344"/>
        <end position="359"/>
    </location>
</feature>
<evidence type="ECO:0000256" key="1">
    <source>
        <dbReference type="SAM" id="MobiDB-lite"/>
    </source>
</evidence>
<evidence type="ECO:0000313" key="2">
    <source>
        <dbReference type="Proteomes" id="UP000248482"/>
    </source>
</evidence>
<protein>
    <submittedName>
        <fullName evidence="3">Uncharacterized protein LOC111156241 isoform X1</fullName>
    </submittedName>
</protein>
<gene>
    <name evidence="3" type="primary">LOC111156241</name>
</gene>
<feature type="compositionally biased region" description="Basic and acidic residues" evidence="1">
    <location>
        <begin position="256"/>
        <end position="266"/>
    </location>
</feature>
<feature type="region of interest" description="Disordered" evidence="1">
    <location>
        <begin position="254"/>
        <end position="275"/>
    </location>
</feature>
<sequence length="394" mass="41296">MVLGHRPFGAQTSPSSLGEAAQKACCLSHTPGMFWNVPWPCRVPLRASPLLSLPSLPPSASWMGLPALQSPSLLVTSSRSSLLCALLLNLQLFALHEALPESSEERTGRITGPCSLLMDTRPWKQRAGPSLRTPTSCRSQGTSENACNFEVRINVIVKVTGTADELGVVTRTCEGNTKFPVENTQNKQAGAAGGLCPRGRSGAAGPDSRHQQPALAVRVLGGAVQNLPSCGHRPPVWKPCCWRSLGLEASSRVGSRARDGAHKERACPGSARAPRLLSQSHLQEPVFSCLRPTGRSAWNALGPVSTGPGVPPPAGPDAASFQKGWGGHREVGSPPEGGRIPGGRVPAARPSSSASTRVPDSVPCLCPRGCSCHHLLLPPPPTGAPFSRTPGLFS</sequence>
<organism evidence="2 3">
    <name type="scientific">Enhydra lutris kenyoni</name>
    <name type="common">northern sea otter</name>
    <dbReference type="NCBI Taxonomy" id="391180"/>
    <lineage>
        <taxon>Eukaryota</taxon>
        <taxon>Metazoa</taxon>
        <taxon>Chordata</taxon>
        <taxon>Craniata</taxon>
        <taxon>Vertebrata</taxon>
        <taxon>Euteleostomi</taxon>
        <taxon>Mammalia</taxon>
        <taxon>Eutheria</taxon>
        <taxon>Laurasiatheria</taxon>
        <taxon>Carnivora</taxon>
        <taxon>Caniformia</taxon>
        <taxon>Musteloidea</taxon>
        <taxon>Mustelidae</taxon>
        <taxon>Lutrinae</taxon>
        <taxon>Enhydra</taxon>
    </lineage>
</organism>
<dbReference type="KEGG" id="elk:111156241"/>
<keyword evidence="2" id="KW-1185">Reference proteome</keyword>
<proteinExistence type="predicted"/>
<dbReference type="Proteomes" id="UP000248482">
    <property type="component" value="Unplaced"/>
</dbReference>
<feature type="region of interest" description="Disordered" evidence="1">
    <location>
        <begin position="305"/>
        <end position="360"/>
    </location>
</feature>
<reference evidence="3" key="1">
    <citation type="submission" date="2025-08" db="UniProtKB">
        <authorList>
            <consortium name="RefSeq"/>
        </authorList>
    </citation>
    <scope>IDENTIFICATION</scope>
    <source>
        <tissue evidence="3">Blood</tissue>
    </source>
</reference>
<dbReference type="GeneID" id="111156241"/>
<dbReference type="RefSeq" id="XP_022372701.1">
    <property type="nucleotide sequence ID" value="XM_022516993.1"/>
</dbReference>
<accession>A0A2Y9KGP5</accession>
<evidence type="ECO:0000313" key="3">
    <source>
        <dbReference type="RefSeq" id="XP_022372701.1"/>
    </source>
</evidence>
<dbReference type="AlphaFoldDB" id="A0A2Y9KGP5"/>
<name>A0A2Y9KGP5_ENHLU</name>
<feature type="region of interest" description="Disordered" evidence="1">
    <location>
        <begin position="180"/>
        <end position="209"/>
    </location>
</feature>